<dbReference type="InterPro" id="IPR036812">
    <property type="entry name" value="NAD(P)_OxRdtase_dom_sf"/>
</dbReference>
<dbReference type="PRINTS" id="PR00069">
    <property type="entry name" value="ALDKETRDTASE"/>
</dbReference>
<dbReference type="Proteomes" id="UP000661607">
    <property type="component" value="Unassembled WGS sequence"/>
</dbReference>
<dbReference type="Pfam" id="PF00248">
    <property type="entry name" value="Aldo_ket_red"/>
    <property type="match status" value="1"/>
</dbReference>
<dbReference type="EMBL" id="JADBEF010000001">
    <property type="protein sequence ID" value="MBE1562184.1"/>
    <property type="molecule type" value="Genomic_DNA"/>
</dbReference>
<dbReference type="PANTHER" id="PTHR43364">
    <property type="entry name" value="NADH-SPECIFIC METHYLGLYOXAL REDUCTASE-RELATED"/>
    <property type="match status" value="1"/>
</dbReference>
<keyword evidence="1" id="KW-0560">Oxidoreductase</keyword>
<accession>A0ABR9KJJ0</accession>
<dbReference type="Gene3D" id="3.20.20.100">
    <property type="entry name" value="NADP-dependent oxidoreductase domain"/>
    <property type="match status" value="1"/>
</dbReference>
<protein>
    <submittedName>
        <fullName evidence="3">Aryl-alcohol dehydrogenase-like predicted oxidoreductase</fullName>
    </submittedName>
</protein>
<evidence type="ECO:0000259" key="2">
    <source>
        <dbReference type="Pfam" id="PF00248"/>
    </source>
</evidence>
<name>A0ABR9KJJ0_9ACTN</name>
<proteinExistence type="predicted"/>
<keyword evidence="4" id="KW-1185">Reference proteome</keyword>
<sequence length="88" mass="9690">MVVATKGGLRLEGDCLVRDAGRRLLCEGVEYSLHALGTDYIDLYQVHWPDPHTPPEETAGALAEMVTEGRILHVGVSNYDVPQMRELG</sequence>
<dbReference type="InterPro" id="IPR050523">
    <property type="entry name" value="AKR_Detox_Biosynth"/>
</dbReference>
<dbReference type="SUPFAM" id="SSF51430">
    <property type="entry name" value="NAD(P)-linked oxidoreductase"/>
    <property type="match status" value="1"/>
</dbReference>
<dbReference type="PANTHER" id="PTHR43364:SF4">
    <property type="entry name" value="NAD(P)-LINKED OXIDOREDUCTASE SUPERFAMILY PROTEIN"/>
    <property type="match status" value="1"/>
</dbReference>
<feature type="domain" description="NADP-dependent oxidoreductase" evidence="2">
    <location>
        <begin position="21"/>
        <end position="87"/>
    </location>
</feature>
<comment type="caution">
    <text evidence="3">The sequence shown here is derived from an EMBL/GenBank/DDBJ whole genome shotgun (WGS) entry which is preliminary data.</text>
</comment>
<organism evidence="3 4">
    <name type="scientific">Nonomuraea africana</name>
    <dbReference type="NCBI Taxonomy" id="46171"/>
    <lineage>
        <taxon>Bacteria</taxon>
        <taxon>Bacillati</taxon>
        <taxon>Actinomycetota</taxon>
        <taxon>Actinomycetes</taxon>
        <taxon>Streptosporangiales</taxon>
        <taxon>Streptosporangiaceae</taxon>
        <taxon>Nonomuraea</taxon>
    </lineage>
</organism>
<evidence type="ECO:0000256" key="1">
    <source>
        <dbReference type="ARBA" id="ARBA00023002"/>
    </source>
</evidence>
<evidence type="ECO:0000313" key="4">
    <source>
        <dbReference type="Proteomes" id="UP000661607"/>
    </source>
</evidence>
<evidence type="ECO:0000313" key="3">
    <source>
        <dbReference type="EMBL" id="MBE1562184.1"/>
    </source>
</evidence>
<dbReference type="InterPro" id="IPR023210">
    <property type="entry name" value="NADP_OxRdtase_dom"/>
</dbReference>
<dbReference type="RefSeq" id="WP_318781931.1">
    <property type="nucleotide sequence ID" value="NZ_BAAASY010000039.1"/>
</dbReference>
<dbReference type="InterPro" id="IPR020471">
    <property type="entry name" value="AKR"/>
</dbReference>
<gene>
    <name evidence="3" type="ORF">H4W81_004963</name>
</gene>
<reference evidence="3 4" key="1">
    <citation type="submission" date="2020-10" db="EMBL/GenBank/DDBJ databases">
        <title>Sequencing the genomes of 1000 actinobacteria strains.</title>
        <authorList>
            <person name="Klenk H.-P."/>
        </authorList>
    </citation>
    <scope>NUCLEOTIDE SEQUENCE [LARGE SCALE GENOMIC DNA]</scope>
    <source>
        <strain evidence="3 4">DSM 43748</strain>
    </source>
</reference>